<sequence>MMIVEVIAAVAAIGAIVLLATALVRPERF</sequence>
<evidence type="ECO:0000256" key="1">
    <source>
        <dbReference type="SAM" id="Phobius"/>
    </source>
</evidence>
<comment type="caution">
    <text evidence="2">The sequence shown here is derived from an EMBL/GenBank/DDBJ whole genome shotgun (WGS) entry which is preliminary data.</text>
</comment>
<dbReference type="Proteomes" id="UP000275456">
    <property type="component" value="Unassembled WGS sequence"/>
</dbReference>
<reference evidence="2 3" key="1">
    <citation type="submission" date="2018-11" db="EMBL/GenBank/DDBJ databases">
        <title>Sequencing the genomes of 1000 actinobacteria strains.</title>
        <authorList>
            <person name="Klenk H.-P."/>
        </authorList>
    </citation>
    <scope>NUCLEOTIDE SEQUENCE [LARGE SCALE GENOMIC DNA]</scope>
    <source>
        <strain evidence="2 3">DSM 9580</strain>
    </source>
</reference>
<feature type="transmembrane region" description="Helical" evidence="1">
    <location>
        <begin position="6"/>
        <end position="24"/>
    </location>
</feature>
<keyword evidence="1" id="KW-1133">Transmembrane helix</keyword>
<evidence type="ECO:0008006" key="4">
    <source>
        <dbReference type="Google" id="ProtNLM"/>
    </source>
</evidence>
<name>A0A3N2AQR2_9MICO</name>
<keyword evidence="1" id="KW-0812">Transmembrane</keyword>
<keyword evidence="3" id="KW-1185">Reference proteome</keyword>
<gene>
    <name evidence="2" type="ORF">EDD26_0759</name>
</gene>
<evidence type="ECO:0000313" key="2">
    <source>
        <dbReference type="EMBL" id="ROR65393.1"/>
    </source>
</evidence>
<evidence type="ECO:0000313" key="3">
    <source>
        <dbReference type="Proteomes" id="UP000275456"/>
    </source>
</evidence>
<dbReference type="EMBL" id="RKHJ01000001">
    <property type="protein sequence ID" value="ROR65393.1"/>
    <property type="molecule type" value="Genomic_DNA"/>
</dbReference>
<dbReference type="AlphaFoldDB" id="A0A3N2AQR2"/>
<organism evidence="2 3">
    <name type="scientific">Agrococcus jenensis</name>
    <dbReference type="NCBI Taxonomy" id="46353"/>
    <lineage>
        <taxon>Bacteria</taxon>
        <taxon>Bacillati</taxon>
        <taxon>Actinomycetota</taxon>
        <taxon>Actinomycetes</taxon>
        <taxon>Micrococcales</taxon>
        <taxon>Microbacteriaceae</taxon>
        <taxon>Agrococcus</taxon>
    </lineage>
</organism>
<keyword evidence="1" id="KW-0472">Membrane</keyword>
<accession>A0A3N2AQR2</accession>
<protein>
    <recommendedName>
        <fullName evidence="4">K+-transporting ATPase KdpF subunit</fullName>
    </recommendedName>
</protein>
<proteinExistence type="predicted"/>